<proteinExistence type="inferred from homology"/>
<dbReference type="Gene3D" id="1.10.20.10">
    <property type="entry name" value="Histone, subunit A"/>
    <property type="match status" value="1"/>
</dbReference>
<keyword evidence="9" id="KW-1185">Reference proteome</keyword>
<dbReference type="AlphaFoldDB" id="A0AAI9EC34"/>
<evidence type="ECO:0000313" key="8">
    <source>
        <dbReference type="EMBL" id="CAK4030937.1"/>
    </source>
</evidence>
<keyword evidence="5" id="KW-0539">Nucleus</keyword>
<evidence type="ECO:0000256" key="6">
    <source>
        <dbReference type="SAM" id="MobiDB-lite"/>
    </source>
</evidence>
<keyword evidence="3" id="KW-0805">Transcription regulation</keyword>
<dbReference type="InterPro" id="IPR006809">
    <property type="entry name" value="TAFII28_dom"/>
</dbReference>
<comment type="caution">
    <text evidence="8">The sequence shown here is derived from an EMBL/GenBank/DDBJ whole genome shotgun (WGS) entry which is preliminary data.</text>
</comment>
<feature type="region of interest" description="Disordered" evidence="6">
    <location>
        <begin position="290"/>
        <end position="396"/>
    </location>
</feature>
<feature type="compositionally biased region" description="Polar residues" evidence="6">
    <location>
        <begin position="369"/>
        <end position="381"/>
    </location>
</feature>
<feature type="compositionally biased region" description="Basic and acidic residues" evidence="6">
    <location>
        <begin position="310"/>
        <end position="321"/>
    </location>
</feature>
<feature type="compositionally biased region" description="Polar residues" evidence="6">
    <location>
        <begin position="41"/>
        <end position="54"/>
    </location>
</feature>
<dbReference type="SUPFAM" id="SSF47113">
    <property type="entry name" value="Histone-fold"/>
    <property type="match status" value="1"/>
</dbReference>
<dbReference type="Pfam" id="PF04719">
    <property type="entry name" value="TAFII28"/>
    <property type="match status" value="1"/>
</dbReference>
<feature type="compositionally biased region" description="Pro residues" evidence="6">
    <location>
        <begin position="1"/>
        <end position="12"/>
    </location>
</feature>
<dbReference type="GO" id="GO:0016251">
    <property type="term" value="F:RNA polymerase II general transcription initiation factor activity"/>
    <property type="evidence" value="ECO:0007669"/>
    <property type="project" value="TreeGrafter"/>
</dbReference>
<evidence type="ECO:0000256" key="4">
    <source>
        <dbReference type="ARBA" id="ARBA00023163"/>
    </source>
</evidence>
<evidence type="ECO:0000256" key="1">
    <source>
        <dbReference type="ARBA" id="ARBA00004123"/>
    </source>
</evidence>
<feature type="compositionally biased region" description="Acidic residues" evidence="6">
    <location>
        <begin position="162"/>
        <end position="174"/>
    </location>
</feature>
<evidence type="ECO:0000256" key="5">
    <source>
        <dbReference type="ARBA" id="ARBA00023242"/>
    </source>
</evidence>
<feature type="compositionally biased region" description="Low complexity" evidence="6">
    <location>
        <begin position="348"/>
        <end position="368"/>
    </location>
</feature>
<feature type="compositionally biased region" description="Acidic residues" evidence="6">
    <location>
        <begin position="80"/>
        <end position="89"/>
    </location>
</feature>
<dbReference type="CDD" id="cd08048">
    <property type="entry name" value="HFD_TAF11"/>
    <property type="match status" value="1"/>
</dbReference>
<dbReference type="InterPro" id="IPR045127">
    <property type="entry name" value="TAF11-like"/>
</dbReference>
<dbReference type="PANTHER" id="PTHR13218">
    <property type="entry name" value="TRANSCRIPTION INITIATION FACTOR TFIID SUBUNIT 11-RELATED"/>
    <property type="match status" value="1"/>
</dbReference>
<dbReference type="GO" id="GO:0005669">
    <property type="term" value="C:transcription factor TFIID complex"/>
    <property type="evidence" value="ECO:0007669"/>
    <property type="project" value="InterPro"/>
</dbReference>
<feature type="compositionally biased region" description="Basic residues" evidence="6">
    <location>
        <begin position="108"/>
        <end position="124"/>
    </location>
</feature>
<evidence type="ECO:0000259" key="7">
    <source>
        <dbReference type="Pfam" id="PF04719"/>
    </source>
</evidence>
<gene>
    <name evidence="8" type="ORF">LECACI_7A006095</name>
</gene>
<dbReference type="EMBL" id="CAVMBE010000042">
    <property type="protein sequence ID" value="CAK4030937.1"/>
    <property type="molecule type" value="Genomic_DNA"/>
</dbReference>
<sequence>MASPPAGSPPSSTPLALPRQRPGAPGGLSLALPKSRKPSLAPSTGSAHPLRQTSFPPPDSLEAQHQAAEDHALREFSPGDGEDLDDISDTEITSAVSGPTGDAAFVGQKRKRGGEKKGRGRHTKSQSVRMGSASVVNGDDGRSTTAGKRGGTAGAASLVNGEAEDDEDDEDEGDVGVNAADGAFNAQTLEQDNQRRYLFREAVNQDHQDRYDAYNRVKLKNSDVKRLVNQTLSQSVPPNVIAVVQAYTKMFAGMLIEGAREVQTEWMAAYPKRPDDGDCRAYKRLKLMQEEAEEEEEEEEDKVEEIEEGEKDKQAPKENGEKIPNGQPSSPEDVKPVNLDAIAESDPSRPSSSSKTQDTSQTQPDSQTNGQPNGTSQSQTNGEKKTEVDEDVLEDLDYAQPGAWGLSKYVDECDRGPLLPDHLRESLRRYKKSRGGGTVGFTAISLERPEVAAPRMGGKRLFR</sequence>
<dbReference type="Proteomes" id="UP001296104">
    <property type="component" value="Unassembled WGS sequence"/>
</dbReference>
<dbReference type="GO" id="GO:0051123">
    <property type="term" value="P:RNA polymerase II preinitiation complex assembly"/>
    <property type="evidence" value="ECO:0007669"/>
    <property type="project" value="InterPro"/>
</dbReference>
<comment type="subcellular location">
    <subcellularLocation>
        <location evidence="1">Nucleus</location>
    </subcellularLocation>
</comment>
<dbReference type="InterPro" id="IPR009072">
    <property type="entry name" value="Histone-fold"/>
</dbReference>
<reference evidence="8" key="1">
    <citation type="submission" date="2023-11" db="EMBL/GenBank/DDBJ databases">
        <authorList>
            <person name="Alioto T."/>
            <person name="Alioto T."/>
            <person name="Gomez Garrido J."/>
        </authorList>
    </citation>
    <scope>NUCLEOTIDE SEQUENCE</scope>
</reference>
<organism evidence="8 9">
    <name type="scientific">Lecanosticta acicola</name>
    <dbReference type="NCBI Taxonomy" id="111012"/>
    <lineage>
        <taxon>Eukaryota</taxon>
        <taxon>Fungi</taxon>
        <taxon>Dikarya</taxon>
        <taxon>Ascomycota</taxon>
        <taxon>Pezizomycotina</taxon>
        <taxon>Dothideomycetes</taxon>
        <taxon>Dothideomycetidae</taxon>
        <taxon>Mycosphaerellales</taxon>
        <taxon>Mycosphaerellaceae</taxon>
        <taxon>Lecanosticta</taxon>
    </lineage>
</organism>
<keyword evidence="4" id="KW-0804">Transcription</keyword>
<comment type="similarity">
    <text evidence="2">Belongs to the TAF11 family.</text>
</comment>
<feature type="region of interest" description="Disordered" evidence="6">
    <location>
        <begin position="1"/>
        <end position="182"/>
    </location>
</feature>
<feature type="domain" description="TAFII28-like protein" evidence="7">
    <location>
        <begin position="202"/>
        <end position="276"/>
    </location>
</feature>
<feature type="compositionally biased region" description="Acidic residues" evidence="6">
    <location>
        <begin position="290"/>
        <end position="309"/>
    </location>
</feature>
<accession>A0AAI9EC34</accession>
<evidence type="ECO:0000313" key="9">
    <source>
        <dbReference type="Proteomes" id="UP001296104"/>
    </source>
</evidence>
<dbReference type="GO" id="GO:0046982">
    <property type="term" value="F:protein heterodimerization activity"/>
    <property type="evidence" value="ECO:0007669"/>
    <property type="project" value="InterPro"/>
</dbReference>
<evidence type="ECO:0000256" key="2">
    <source>
        <dbReference type="ARBA" id="ARBA00009788"/>
    </source>
</evidence>
<name>A0AAI9EC34_9PEZI</name>
<evidence type="ECO:0000256" key="3">
    <source>
        <dbReference type="ARBA" id="ARBA00023015"/>
    </source>
</evidence>
<dbReference type="PANTHER" id="PTHR13218:SF8">
    <property type="entry name" value="TRANSCRIPTION INITIATION FACTOR TFIID SUBUNIT 11"/>
    <property type="match status" value="1"/>
</dbReference>
<protein>
    <recommendedName>
        <fullName evidence="7">TAFII28-like protein domain-containing protein</fullName>
    </recommendedName>
</protein>